<dbReference type="Proteomes" id="UP001374579">
    <property type="component" value="Unassembled WGS sequence"/>
</dbReference>
<name>A0AAN9ARP2_9CAEN</name>
<gene>
    <name evidence="2" type="ORF">V1264_009507</name>
</gene>
<sequence>MVDYKPRNYTGKTEYIPKKDVSKMDPRIQLYQSQYPINHKDLGKKPRTYDTEPPKQIKTKSYDKVKEYSSYSEYVPPWSRGKERVKRVRPPPKPKPKPEKKKPDSGPKDEPVSDRKEGKVTFAPLPPITGGEFRFPAIGSIKRTMALFDV</sequence>
<feature type="compositionally biased region" description="Basic and acidic residues" evidence="1">
    <location>
        <begin position="101"/>
        <end position="119"/>
    </location>
</feature>
<feature type="region of interest" description="Disordered" evidence="1">
    <location>
        <begin position="79"/>
        <end position="129"/>
    </location>
</feature>
<evidence type="ECO:0000313" key="2">
    <source>
        <dbReference type="EMBL" id="KAK7091886.1"/>
    </source>
</evidence>
<dbReference type="EMBL" id="JBAMIC010000022">
    <property type="protein sequence ID" value="KAK7091886.1"/>
    <property type="molecule type" value="Genomic_DNA"/>
</dbReference>
<protein>
    <submittedName>
        <fullName evidence="2">Uncharacterized protein</fullName>
    </submittedName>
</protein>
<dbReference type="AlphaFoldDB" id="A0AAN9ARP2"/>
<evidence type="ECO:0000256" key="1">
    <source>
        <dbReference type="SAM" id="MobiDB-lite"/>
    </source>
</evidence>
<proteinExistence type="predicted"/>
<accession>A0AAN9ARP2</accession>
<comment type="caution">
    <text evidence="2">The sequence shown here is derived from an EMBL/GenBank/DDBJ whole genome shotgun (WGS) entry which is preliminary data.</text>
</comment>
<organism evidence="2 3">
    <name type="scientific">Littorina saxatilis</name>
    <dbReference type="NCBI Taxonomy" id="31220"/>
    <lineage>
        <taxon>Eukaryota</taxon>
        <taxon>Metazoa</taxon>
        <taxon>Spiralia</taxon>
        <taxon>Lophotrochozoa</taxon>
        <taxon>Mollusca</taxon>
        <taxon>Gastropoda</taxon>
        <taxon>Caenogastropoda</taxon>
        <taxon>Littorinimorpha</taxon>
        <taxon>Littorinoidea</taxon>
        <taxon>Littorinidae</taxon>
        <taxon>Littorina</taxon>
    </lineage>
</organism>
<feature type="compositionally biased region" description="Basic and acidic residues" evidence="1">
    <location>
        <begin position="38"/>
        <end position="62"/>
    </location>
</feature>
<evidence type="ECO:0000313" key="3">
    <source>
        <dbReference type="Proteomes" id="UP001374579"/>
    </source>
</evidence>
<feature type="compositionally biased region" description="Basic residues" evidence="1">
    <location>
        <begin position="83"/>
        <end position="100"/>
    </location>
</feature>
<feature type="region of interest" description="Disordered" evidence="1">
    <location>
        <begin position="32"/>
        <end position="62"/>
    </location>
</feature>
<reference evidence="2 3" key="1">
    <citation type="submission" date="2024-02" db="EMBL/GenBank/DDBJ databases">
        <title>Chromosome-scale genome assembly of the rough periwinkle Littorina saxatilis.</title>
        <authorList>
            <person name="De Jode A."/>
            <person name="Faria R."/>
            <person name="Formenti G."/>
            <person name="Sims Y."/>
            <person name="Smith T.P."/>
            <person name="Tracey A."/>
            <person name="Wood J.M.D."/>
            <person name="Zagrodzka Z.B."/>
            <person name="Johannesson K."/>
            <person name="Butlin R.K."/>
            <person name="Leder E.H."/>
        </authorList>
    </citation>
    <scope>NUCLEOTIDE SEQUENCE [LARGE SCALE GENOMIC DNA]</scope>
    <source>
        <strain evidence="2">Snail1</strain>
        <tissue evidence="2">Muscle</tissue>
    </source>
</reference>
<keyword evidence="3" id="KW-1185">Reference proteome</keyword>